<name>A0A381N3V0_9ZZZZ</name>
<sequence>MYPWLNFESLRFVVPDAPNLIAIYPHLVGPHCVSIMMYAVDG</sequence>
<accession>A0A381N3V0</accession>
<proteinExistence type="predicted"/>
<gene>
    <name evidence="1" type="ORF">METZ01_LOCUS2154</name>
</gene>
<protein>
    <submittedName>
        <fullName evidence="1">Uncharacterized protein</fullName>
    </submittedName>
</protein>
<dbReference type="EMBL" id="UINC01000111">
    <property type="protein sequence ID" value="SUZ49300.1"/>
    <property type="molecule type" value="Genomic_DNA"/>
</dbReference>
<reference evidence="1" key="1">
    <citation type="submission" date="2018-05" db="EMBL/GenBank/DDBJ databases">
        <authorList>
            <person name="Lanie J.A."/>
            <person name="Ng W.-L."/>
            <person name="Kazmierczak K.M."/>
            <person name="Andrzejewski T.M."/>
            <person name="Davidsen T.M."/>
            <person name="Wayne K.J."/>
            <person name="Tettelin H."/>
            <person name="Glass J.I."/>
            <person name="Rusch D."/>
            <person name="Podicherti R."/>
            <person name="Tsui H.-C.T."/>
            <person name="Winkler M.E."/>
        </authorList>
    </citation>
    <scope>NUCLEOTIDE SEQUENCE</scope>
</reference>
<evidence type="ECO:0000313" key="1">
    <source>
        <dbReference type="EMBL" id="SUZ49300.1"/>
    </source>
</evidence>
<dbReference type="AlphaFoldDB" id="A0A381N3V0"/>
<organism evidence="1">
    <name type="scientific">marine metagenome</name>
    <dbReference type="NCBI Taxonomy" id="408172"/>
    <lineage>
        <taxon>unclassified sequences</taxon>
        <taxon>metagenomes</taxon>
        <taxon>ecological metagenomes</taxon>
    </lineage>
</organism>